<accession>K1QNP3</accession>
<dbReference type="EMBL" id="JH816014">
    <property type="protein sequence ID" value="EKC23166.1"/>
    <property type="molecule type" value="Genomic_DNA"/>
</dbReference>
<dbReference type="PROSITE" id="PS50097">
    <property type="entry name" value="BTB"/>
    <property type="match status" value="1"/>
</dbReference>
<dbReference type="Gene3D" id="3.30.710.10">
    <property type="entry name" value="Potassium Channel Kv1.1, Chain A"/>
    <property type="match status" value="1"/>
</dbReference>
<dbReference type="PANTHER" id="PTHR22744:SF17">
    <property type="entry name" value="BTB DOMAIN-CONTAINING PROTEIN"/>
    <property type="match status" value="1"/>
</dbReference>
<dbReference type="SUPFAM" id="SSF54695">
    <property type="entry name" value="POZ domain"/>
    <property type="match status" value="1"/>
</dbReference>
<organism evidence="1">
    <name type="scientific">Magallana gigas</name>
    <name type="common">Pacific oyster</name>
    <name type="synonym">Crassostrea gigas</name>
    <dbReference type="NCBI Taxonomy" id="29159"/>
    <lineage>
        <taxon>Eukaryota</taxon>
        <taxon>Metazoa</taxon>
        <taxon>Spiralia</taxon>
        <taxon>Lophotrochozoa</taxon>
        <taxon>Mollusca</taxon>
        <taxon>Bivalvia</taxon>
        <taxon>Autobranchia</taxon>
        <taxon>Pteriomorphia</taxon>
        <taxon>Ostreida</taxon>
        <taxon>Ostreoidea</taxon>
        <taxon>Ostreidae</taxon>
        <taxon>Magallana</taxon>
    </lineage>
</organism>
<name>K1QNP3_MAGGI</name>
<dbReference type="PANTHER" id="PTHR22744">
    <property type="entry name" value="HELIX LOOP HELIX PROTEIN 21-RELATED"/>
    <property type="match status" value="1"/>
</dbReference>
<evidence type="ECO:0000313" key="1">
    <source>
        <dbReference type="EMBL" id="EKC23166.1"/>
    </source>
</evidence>
<dbReference type="AlphaFoldDB" id="K1QNP3"/>
<reference evidence="1" key="1">
    <citation type="journal article" date="2012" name="Nature">
        <title>The oyster genome reveals stress adaptation and complexity of shell formation.</title>
        <authorList>
            <person name="Zhang G."/>
            <person name="Fang X."/>
            <person name="Guo X."/>
            <person name="Li L."/>
            <person name="Luo R."/>
            <person name="Xu F."/>
            <person name="Yang P."/>
            <person name="Zhang L."/>
            <person name="Wang X."/>
            <person name="Qi H."/>
            <person name="Xiong Z."/>
            <person name="Que H."/>
            <person name="Xie Y."/>
            <person name="Holland P.W."/>
            <person name="Paps J."/>
            <person name="Zhu Y."/>
            <person name="Wu F."/>
            <person name="Chen Y."/>
            <person name="Wang J."/>
            <person name="Peng C."/>
            <person name="Meng J."/>
            <person name="Yang L."/>
            <person name="Liu J."/>
            <person name="Wen B."/>
            <person name="Zhang N."/>
            <person name="Huang Z."/>
            <person name="Zhu Q."/>
            <person name="Feng Y."/>
            <person name="Mount A."/>
            <person name="Hedgecock D."/>
            <person name="Xu Z."/>
            <person name="Liu Y."/>
            <person name="Domazet-Loso T."/>
            <person name="Du Y."/>
            <person name="Sun X."/>
            <person name="Zhang S."/>
            <person name="Liu B."/>
            <person name="Cheng P."/>
            <person name="Jiang X."/>
            <person name="Li J."/>
            <person name="Fan D."/>
            <person name="Wang W."/>
            <person name="Fu W."/>
            <person name="Wang T."/>
            <person name="Wang B."/>
            <person name="Zhang J."/>
            <person name="Peng Z."/>
            <person name="Li Y."/>
            <person name="Li N."/>
            <person name="Wang J."/>
            <person name="Chen M."/>
            <person name="He Y."/>
            <person name="Tan F."/>
            <person name="Song X."/>
            <person name="Zheng Q."/>
            <person name="Huang R."/>
            <person name="Yang H."/>
            <person name="Du X."/>
            <person name="Chen L."/>
            <person name="Yang M."/>
            <person name="Gaffney P.M."/>
            <person name="Wang S."/>
            <person name="Luo L."/>
            <person name="She Z."/>
            <person name="Ming Y."/>
            <person name="Huang W."/>
            <person name="Zhang S."/>
            <person name="Huang B."/>
            <person name="Zhang Y."/>
            <person name="Qu T."/>
            <person name="Ni P."/>
            <person name="Miao G."/>
            <person name="Wang J."/>
            <person name="Wang Q."/>
            <person name="Steinberg C.E."/>
            <person name="Wang H."/>
            <person name="Li N."/>
            <person name="Qian L."/>
            <person name="Zhang G."/>
            <person name="Li Y."/>
            <person name="Yang H."/>
            <person name="Liu X."/>
            <person name="Wang J."/>
            <person name="Yin Y."/>
            <person name="Wang J."/>
        </authorList>
    </citation>
    <scope>NUCLEOTIDE SEQUENCE [LARGE SCALE GENOMIC DNA]</scope>
    <source>
        <strain evidence="1">05x7-T-G4-1.051#20</strain>
    </source>
</reference>
<protein>
    <submittedName>
        <fullName evidence="1">Uncharacterized protein</fullName>
    </submittedName>
</protein>
<dbReference type="InParanoid" id="K1QNP3"/>
<proteinExistence type="predicted"/>
<dbReference type="CDD" id="cd18186">
    <property type="entry name" value="BTB_POZ_ZBTB_KLHL-like"/>
    <property type="match status" value="1"/>
</dbReference>
<sequence length="280" mass="32499">METNFTENPESPYDSYDTTSGIELIVENERFRVCGCLLVYASPVFKSMLTLEFKEKQEGEVHLPGKRSKDIKELLDYLNPGLDDTLADGADSAIRLLPLAEEYQINKLRDKCASTILQELQTNDKPQEFVVKCLKMSNQYCLLEVLQYCVEKCAVSKSLWKMIRDSEDVPTELKAKVYEERLYVLEAEREELVTAKHCMMGIKRRLNEIVTPHDQHCRCRTELKVRSPLQRTCNFCARTWCTDNVSTDSYRSSYWFLCNHRIGYNVANDAVLRNFLESKD</sequence>
<dbReference type="InterPro" id="IPR011333">
    <property type="entry name" value="SKP1/BTB/POZ_sf"/>
</dbReference>
<dbReference type="InterPro" id="IPR000210">
    <property type="entry name" value="BTB/POZ_dom"/>
</dbReference>
<dbReference type="Pfam" id="PF00651">
    <property type="entry name" value="BTB"/>
    <property type="match status" value="1"/>
</dbReference>
<dbReference type="SMART" id="SM00225">
    <property type="entry name" value="BTB"/>
    <property type="match status" value="1"/>
</dbReference>
<dbReference type="HOGENOM" id="CLU_994809_0_0_1"/>
<gene>
    <name evidence="1" type="ORF">CGI_10017327</name>
</gene>